<dbReference type="Pfam" id="PF04542">
    <property type="entry name" value="Sigma70_r2"/>
    <property type="match status" value="1"/>
</dbReference>
<dbReference type="InterPro" id="IPR036388">
    <property type="entry name" value="WH-like_DNA-bd_sf"/>
</dbReference>
<dbReference type="RefSeq" id="WP_353862713.1">
    <property type="nucleotide sequence ID" value="NZ_CP088295.1"/>
</dbReference>
<dbReference type="InterPro" id="IPR007630">
    <property type="entry name" value="RNA_pol_sigma70_r4"/>
</dbReference>
<dbReference type="InterPro" id="IPR014284">
    <property type="entry name" value="RNA_pol_sigma-70_dom"/>
</dbReference>
<dbReference type="InterPro" id="IPR013325">
    <property type="entry name" value="RNA_pol_sigma_r2"/>
</dbReference>
<gene>
    <name evidence="8" type="ORF">LRS13_15835</name>
</gene>
<dbReference type="InterPro" id="IPR007627">
    <property type="entry name" value="RNA_pol_sigma70_r2"/>
</dbReference>
<evidence type="ECO:0000313" key="9">
    <source>
        <dbReference type="Proteomes" id="UP001058860"/>
    </source>
</evidence>
<keyword evidence="2" id="KW-0805">Transcription regulation</keyword>
<keyword evidence="3" id="KW-0731">Sigma factor</keyword>
<dbReference type="EMBL" id="CP088295">
    <property type="protein sequence ID" value="UUY02180.1"/>
    <property type="molecule type" value="Genomic_DNA"/>
</dbReference>
<keyword evidence="4" id="KW-0238">DNA-binding</keyword>
<dbReference type="Pfam" id="PF04545">
    <property type="entry name" value="Sigma70_r4"/>
    <property type="match status" value="1"/>
</dbReference>
<evidence type="ECO:0000313" key="8">
    <source>
        <dbReference type="EMBL" id="UUY02180.1"/>
    </source>
</evidence>
<reference evidence="9" key="1">
    <citation type="submission" date="2021-11" db="EMBL/GenBank/DDBJ databases">
        <title>Cultivation dependent microbiological survey of springs from the worlds oldest radium mine currently devoted to the extraction of radon-saturated water.</title>
        <authorList>
            <person name="Kapinusova G."/>
            <person name="Smrhova T."/>
            <person name="Strejcek M."/>
            <person name="Suman J."/>
            <person name="Jani K."/>
            <person name="Pajer P."/>
            <person name="Uhlik O."/>
        </authorList>
    </citation>
    <scope>NUCLEOTIDE SEQUENCE [LARGE SCALE GENOMIC DNA]</scope>
    <source>
        <strain evidence="9">J379</strain>
    </source>
</reference>
<sequence length="169" mass="18943">MTHATHEADLLLRVAAGDRGAPLEELYDRYHRRVWAVGLRRLGDRAGAEHLVQETFVRLWRAAGRFDPEQGSVGALVMTIAHSAAADLGHQPEHEEQPPRRRDELQAAIGTLSPDHREILRLHFRDDLTQTEIADRLDLPVGTVKSRMLDSLRQLRAGASKHGRHPSPA</sequence>
<accession>A0ABY5PCJ0</accession>
<dbReference type="InterPro" id="IPR013324">
    <property type="entry name" value="RNA_pol_sigma_r3/r4-like"/>
</dbReference>
<protein>
    <submittedName>
        <fullName evidence="8">Sigma-70 family RNA polymerase sigma factor</fullName>
    </submittedName>
</protein>
<keyword evidence="5" id="KW-0804">Transcription</keyword>
<dbReference type="Gene3D" id="1.10.1740.10">
    <property type="match status" value="1"/>
</dbReference>
<proteinExistence type="inferred from homology"/>
<evidence type="ECO:0000256" key="3">
    <source>
        <dbReference type="ARBA" id="ARBA00023082"/>
    </source>
</evidence>
<feature type="domain" description="RNA polymerase sigma-70 region 2" evidence="6">
    <location>
        <begin position="26"/>
        <end position="87"/>
    </location>
</feature>
<evidence type="ECO:0000256" key="5">
    <source>
        <dbReference type="ARBA" id="ARBA00023163"/>
    </source>
</evidence>
<comment type="similarity">
    <text evidence="1">Belongs to the sigma-70 factor family. ECF subfamily.</text>
</comment>
<evidence type="ECO:0000256" key="2">
    <source>
        <dbReference type="ARBA" id="ARBA00023015"/>
    </source>
</evidence>
<dbReference type="Proteomes" id="UP001058860">
    <property type="component" value="Chromosome"/>
</dbReference>
<dbReference type="SUPFAM" id="SSF88946">
    <property type="entry name" value="Sigma2 domain of RNA polymerase sigma factors"/>
    <property type="match status" value="1"/>
</dbReference>
<dbReference type="NCBIfam" id="TIGR02937">
    <property type="entry name" value="sigma70-ECF"/>
    <property type="match status" value="1"/>
</dbReference>
<evidence type="ECO:0000259" key="6">
    <source>
        <dbReference type="Pfam" id="PF04542"/>
    </source>
</evidence>
<name>A0ABY5PCJ0_9ACTN</name>
<dbReference type="PANTHER" id="PTHR43133">
    <property type="entry name" value="RNA POLYMERASE ECF-TYPE SIGMA FACTO"/>
    <property type="match status" value="1"/>
</dbReference>
<organism evidence="8 9">
    <name type="scientific">Svornostia abyssi</name>
    <dbReference type="NCBI Taxonomy" id="2898438"/>
    <lineage>
        <taxon>Bacteria</taxon>
        <taxon>Bacillati</taxon>
        <taxon>Actinomycetota</taxon>
        <taxon>Thermoleophilia</taxon>
        <taxon>Solirubrobacterales</taxon>
        <taxon>Baekduiaceae</taxon>
        <taxon>Svornostia</taxon>
    </lineage>
</organism>
<feature type="domain" description="RNA polymerase sigma-70 region 4" evidence="7">
    <location>
        <begin position="108"/>
        <end position="157"/>
    </location>
</feature>
<evidence type="ECO:0000256" key="1">
    <source>
        <dbReference type="ARBA" id="ARBA00010641"/>
    </source>
</evidence>
<dbReference type="CDD" id="cd06171">
    <property type="entry name" value="Sigma70_r4"/>
    <property type="match status" value="1"/>
</dbReference>
<dbReference type="SUPFAM" id="SSF88659">
    <property type="entry name" value="Sigma3 and sigma4 domains of RNA polymerase sigma factors"/>
    <property type="match status" value="1"/>
</dbReference>
<dbReference type="InterPro" id="IPR039425">
    <property type="entry name" value="RNA_pol_sigma-70-like"/>
</dbReference>
<evidence type="ECO:0000256" key="4">
    <source>
        <dbReference type="ARBA" id="ARBA00023125"/>
    </source>
</evidence>
<keyword evidence="9" id="KW-1185">Reference proteome</keyword>
<dbReference type="PANTHER" id="PTHR43133:SF62">
    <property type="entry name" value="RNA POLYMERASE SIGMA FACTOR SIGZ"/>
    <property type="match status" value="1"/>
</dbReference>
<evidence type="ECO:0000259" key="7">
    <source>
        <dbReference type="Pfam" id="PF04545"/>
    </source>
</evidence>
<dbReference type="Gene3D" id="1.10.10.10">
    <property type="entry name" value="Winged helix-like DNA-binding domain superfamily/Winged helix DNA-binding domain"/>
    <property type="match status" value="1"/>
</dbReference>